<dbReference type="AlphaFoldDB" id="A0AAD4I588"/>
<accession>A0AAD4I588</accession>
<gene>
    <name evidence="1" type="ORF">G6011_07148</name>
</gene>
<reference evidence="1" key="1">
    <citation type="submission" date="2021-07" db="EMBL/GenBank/DDBJ databases">
        <title>Genome Resource of American Ginseng Black Spot Pathogen Alternaria panax.</title>
        <authorList>
            <person name="Qiu C."/>
            <person name="Wang W."/>
            <person name="Liu Z."/>
        </authorList>
    </citation>
    <scope>NUCLEOTIDE SEQUENCE</scope>
    <source>
        <strain evidence="1">BNCC115425</strain>
    </source>
</reference>
<organism evidence="1 2">
    <name type="scientific">Alternaria panax</name>
    <dbReference type="NCBI Taxonomy" id="48097"/>
    <lineage>
        <taxon>Eukaryota</taxon>
        <taxon>Fungi</taxon>
        <taxon>Dikarya</taxon>
        <taxon>Ascomycota</taxon>
        <taxon>Pezizomycotina</taxon>
        <taxon>Dothideomycetes</taxon>
        <taxon>Pleosporomycetidae</taxon>
        <taxon>Pleosporales</taxon>
        <taxon>Pleosporineae</taxon>
        <taxon>Pleosporaceae</taxon>
        <taxon>Alternaria</taxon>
        <taxon>Alternaria sect. Panax</taxon>
    </lineage>
</organism>
<comment type="caution">
    <text evidence="1">The sequence shown here is derived from an EMBL/GenBank/DDBJ whole genome shotgun (WGS) entry which is preliminary data.</text>
</comment>
<sequence length="102" mass="11294">MTYFVLDSVSCIRTIGPSTNAPEPVAKTELQRVGNVIEDGWEEASSKVLWLEDVLSDNKQEKHVITQQDLEEILHNKKALRAPKDVFSAVLRLSAGMAMIAA</sequence>
<dbReference type="EMBL" id="JAANER010000010">
    <property type="protein sequence ID" value="KAG9185817.1"/>
    <property type="molecule type" value="Genomic_DNA"/>
</dbReference>
<evidence type="ECO:0000313" key="1">
    <source>
        <dbReference type="EMBL" id="KAG9185817.1"/>
    </source>
</evidence>
<protein>
    <submittedName>
        <fullName evidence="1">Uncharacterized protein</fullName>
    </submittedName>
</protein>
<evidence type="ECO:0000313" key="2">
    <source>
        <dbReference type="Proteomes" id="UP001199106"/>
    </source>
</evidence>
<dbReference type="Proteomes" id="UP001199106">
    <property type="component" value="Unassembled WGS sequence"/>
</dbReference>
<keyword evidence="2" id="KW-1185">Reference proteome</keyword>
<name>A0AAD4I588_9PLEO</name>
<proteinExistence type="predicted"/>